<accession>A0A9P6TX85</accession>
<organism evidence="2 3">
    <name type="scientific">Mortierella polycephala</name>
    <dbReference type="NCBI Taxonomy" id="41804"/>
    <lineage>
        <taxon>Eukaryota</taxon>
        <taxon>Fungi</taxon>
        <taxon>Fungi incertae sedis</taxon>
        <taxon>Mucoromycota</taxon>
        <taxon>Mortierellomycotina</taxon>
        <taxon>Mortierellomycetes</taxon>
        <taxon>Mortierellales</taxon>
        <taxon>Mortierellaceae</taxon>
        <taxon>Mortierella</taxon>
    </lineage>
</organism>
<dbReference type="EMBL" id="JAAAJA010000617">
    <property type="protein sequence ID" value="KAG0251127.1"/>
    <property type="molecule type" value="Genomic_DNA"/>
</dbReference>
<feature type="region of interest" description="Disordered" evidence="1">
    <location>
        <begin position="187"/>
        <end position="213"/>
    </location>
</feature>
<evidence type="ECO:0000313" key="2">
    <source>
        <dbReference type="EMBL" id="KAG0251127.1"/>
    </source>
</evidence>
<protein>
    <submittedName>
        <fullName evidence="2">Uncharacterized protein</fullName>
    </submittedName>
</protein>
<comment type="caution">
    <text evidence="2">The sequence shown here is derived from an EMBL/GenBank/DDBJ whole genome shotgun (WGS) entry which is preliminary data.</text>
</comment>
<sequence length="255" mass="29174">MTPPPTFKRPQGFRDSILPREHPPSIYIEAYLDRKTQQYVLLWEEIRLVFKLARHVRNGSSRLKFLQDENGKRLLPLRIQYQHHAILDVFSGHDDKEVDSDSDGEPISLLRIAMIEENLCSDPTPDGDCNSDNKSTSSPWIALTKEASEVETISDNDIDSDSNFCHQKKPTVSKTPVAHQADRVEEDLDSYQDDDSGLSAKPTRPIIDGNQNSLTMDRGQMQKWVLETLRLLNTYDAGVQYRRDVVLYLADLLVY</sequence>
<evidence type="ECO:0000313" key="3">
    <source>
        <dbReference type="Proteomes" id="UP000726737"/>
    </source>
</evidence>
<dbReference type="AlphaFoldDB" id="A0A9P6TX85"/>
<dbReference type="Proteomes" id="UP000726737">
    <property type="component" value="Unassembled WGS sequence"/>
</dbReference>
<keyword evidence="3" id="KW-1185">Reference proteome</keyword>
<feature type="non-terminal residue" evidence="2">
    <location>
        <position position="255"/>
    </location>
</feature>
<dbReference type="OrthoDB" id="2447829at2759"/>
<name>A0A9P6TX85_9FUNG</name>
<feature type="compositionally biased region" description="Acidic residues" evidence="1">
    <location>
        <begin position="187"/>
        <end position="196"/>
    </location>
</feature>
<proteinExistence type="predicted"/>
<evidence type="ECO:0000256" key="1">
    <source>
        <dbReference type="SAM" id="MobiDB-lite"/>
    </source>
</evidence>
<reference evidence="2" key="1">
    <citation type="journal article" date="2020" name="Fungal Divers.">
        <title>Resolving the Mortierellaceae phylogeny through synthesis of multi-gene phylogenetics and phylogenomics.</title>
        <authorList>
            <person name="Vandepol N."/>
            <person name="Liber J."/>
            <person name="Desiro A."/>
            <person name="Na H."/>
            <person name="Kennedy M."/>
            <person name="Barry K."/>
            <person name="Grigoriev I.V."/>
            <person name="Miller A.N."/>
            <person name="O'Donnell K."/>
            <person name="Stajich J.E."/>
            <person name="Bonito G."/>
        </authorList>
    </citation>
    <scope>NUCLEOTIDE SEQUENCE</scope>
    <source>
        <strain evidence="2">KOD948</strain>
    </source>
</reference>
<gene>
    <name evidence="2" type="ORF">BG011_007824</name>
</gene>